<evidence type="ECO:0000313" key="2">
    <source>
        <dbReference type="EMBL" id="PCG78105.1"/>
    </source>
</evidence>
<sequence length="162" mass="17834">MDSDSKNASKNRNSTQVMSYNPWNLLFSPRNRTNSETSVGSNTSQSSQQGTQFGTLQRQTSKNEEYLWMMSSSCGGGISAADVAVSRCNGGLDKCKGDAVSRRSASPLADVETFGCMRSRWALRRSIDDGAQTPNEQLDHNTQEIVLLLKSDSEMQQARVVR</sequence>
<name>A0A2A4K1G2_HELVI</name>
<dbReference type="AlphaFoldDB" id="A0A2A4K1G2"/>
<accession>A0A2A4K1G2</accession>
<feature type="compositionally biased region" description="Low complexity" evidence="1">
    <location>
        <begin position="35"/>
        <end position="55"/>
    </location>
</feature>
<dbReference type="EMBL" id="NWSH01000238">
    <property type="protein sequence ID" value="PCG78105.1"/>
    <property type="molecule type" value="Genomic_DNA"/>
</dbReference>
<evidence type="ECO:0000256" key="1">
    <source>
        <dbReference type="SAM" id="MobiDB-lite"/>
    </source>
</evidence>
<gene>
    <name evidence="2" type="ORF">B5V51_5229</name>
</gene>
<comment type="caution">
    <text evidence="2">The sequence shown here is derived from an EMBL/GenBank/DDBJ whole genome shotgun (WGS) entry which is preliminary data.</text>
</comment>
<proteinExistence type="predicted"/>
<organism evidence="2">
    <name type="scientific">Heliothis virescens</name>
    <name type="common">Tobacco budworm moth</name>
    <dbReference type="NCBI Taxonomy" id="7102"/>
    <lineage>
        <taxon>Eukaryota</taxon>
        <taxon>Metazoa</taxon>
        <taxon>Ecdysozoa</taxon>
        <taxon>Arthropoda</taxon>
        <taxon>Hexapoda</taxon>
        <taxon>Insecta</taxon>
        <taxon>Pterygota</taxon>
        <taxon>Neoptera</taxon>
        <taxon>Endopterygota</taxon>
        <taxon>Lepidoptera</taxon>
        <taxon>Glossata</taxon>
        <taxon>Ditrysia</taxon>
        <taxon>Noctuoidea</taxon>
        <taxon>Noctuidae</taxon>
        <taxon>Heliothinae</taxon>
        <taxon>Heliothis</taxon>
    </lineage>
</organism>
<feature type="region of interest" description="Disordered" evidence="1">
    <location>
        <begin position="29"/>
        <end position="58"/>
    </location>
</feature>
<reference evidence="2" key="1">
    <citation type="submission" date="2017-09" db="EMBL/GenBank/DDBJ databases">
        <title>Contemporary evolution of a Lepidopteran species, Heliothis virescens, in response to modern agricultural practices.</title>
        <authorList>
            <person name="Fritz M.L."/>
            <person name="Deyonke A.M."/>
            <person name="Papanicolaou A."/>
            <person name="Micinski S."/>
            <person name="Westbrook J."/>
            <person name="Gould F."/>
        </authorList>
    </citation>
    <scope>NUCLEOTIDE SEQUENCE [LARGE SCALE GENOMIC DNA]</scope>
    <source>
        <strain evidence="2">HvINT-</strain>
        <tissue evidence="2">Whole body</tissue>
    </source>
</reference>
<protein>
    <submittedName>
        <fullName evidence="2">Uncharacterized protein</fullName>
    </submittedName>
</protein>